<organism evidence="5 6">
    <name type="scientific">Sulfitobacter sabulilitoris</name>
    <dbReference type="NCBI Taxonomy" id="2562655"/>
    <lineage>
        <taxon>Bacteria</taxon>
        <taxon>Pseudomonadati</taxon>
        <taxon>Pseudomonadota</taxon>
        <taxon>Alphaproteobacteria</taxon>
        <taxon>Rhodobacterales</taxon>
        <taxon>Roseobacteraceae</taxon>
        <taxon>Sulfitobacter</taxon>
    </lineage>
</organism>
<evidence type="ECO:0000259" key="2">
    <source>
        <dbReference type="Pfam" id="PF09977"/>
    </source>
</evidence>
<evidence type="ECO:0000259" key="3">
    <source>
        <dbReference type="Pfam" id="PF13400"/>
    </source>
</evidence>
<protein>
    <submittedName>
        <fullName evidence="5">Uncharacterized protein</fullName>
    </submittedName>
</protein>
<keyword evidence="1" id="KW-0472">Membrane</keyword>
<evidence type="ECO:0000313" key="6">
    <source>
        <dbReference type="Proteomes" id="UP000309550"/>
    </source>
</evidence>
<dbReference type="Pfam" id="PF25269">
    <property type="entry name" value="DUF7867"/>
    <property type="match status" value="1"/>
</dbReference>
<evidence type="ECO:0000259" key="4">
    <source>
        <dbReference type="Pfam" id="PF25269"/>
    </source>
</evidence>
<name>A0A5S3QD60_9RHOB</name>
<accession>A0A5S3QD60</accession>
<dbReference type="InterPro" id="IPR028087">
    <property type="entry name" value="Tad_N"/>
</dbReference>
<keyword evidence="1" id="KW-0812">Transmembrane</keyword>
<dbReference type="OrthoDB" id="7863619at2"/>
<dbReference type="Proteomes" id="UP000309550">
    <property type="component" value="Unassembled WGS sequence"/>
</dbReference>
<dbReference type="Pfam" id="PF09977">
    <property type="entry name" value="Tad_C"/>
    <property type="match status" value="1"/>
</dbReference>
<evidence type="ECO:0000256" key="1">
    <source>
        <dbReference type="SAM" id="Phobius"/>
    </source>
</evidence>
<feature type="transmembrane region" description="Helical" evidence="1">
    <location>
        <begin position="21"/>
        <end position="41"/>
    </location>
</feature>
<evidence type="ECO:0000313" key="5">
    <source>
        <dbReference type="EMBL" id="TMM55102.1"/>
    </source>
</evidence>
<dbReference type="InterPro" id="IPR057189">
    <property type="entry name" value="DUF7867"/>
</dbReference>
<dbReference type="EMBL" id="VANS01000001">
    <property type="protein sequence ID" value="TMM55102.1"/>
    <property type="molecule type" value="Genomic_DNA"/>
</dbReference>
<comment type="caution">
    <text evidence="5">The sequence shown here is derived from an EMBL/GenBank/DDBJ whole genome shotgun (WGS) entry which is preliminary data.</text>
</comment>
<dbReference type="Pfam" id="PF13400">
    <property type="entry name" value="Tad"/>
    <property type="match status" value="1"/>
</dbReference>
<gene>
    <name evidence="5" type="ORF">FDT80_05915</name>
</gene>
<keyword evidence="1" id="KW-1133">Transmembrane helix</keyword>
<proteinExistence type="predicted"/>
<dbReference type="AlphaFoldDB" id="A0A5S3QD60"/>
<sequence>MHAQTSAPRRSTAFRQSEEGSATILMLFFCLIFIVLGGLAIDFNKVMSDRTQLQIIADTAAHSALYARETKSESEAVDEALRVATTMTAPRQYAGSLRAEDIQFGTWSFLTDSFVADANSRSAVEVKVAMNETRGNASRNLLLNIIGVDSFDVVSASVYSTYYPPCFTEGFVAEDVVDIQSNNAFTDGFCLHSNNYVSLNSNNYFEPGTVVSMPNLDDLDIPKSGFEKNEGLATALRMGEYRLRILNKLPLIIEGLRTGDPLYLPKFLYGNAIHSLSGLGAEPITAGKVTPLHFVIGQVNTYLCNAGGKLTLEAGLYEDMVFVTNCEVKFSSGVQLEDVIVATTSTSATSLNSPSGLSIGRDDNCATGGGATLLTLGGFNAAASLNVFGGQILALGDIEFAANADGIQGASFVSNGRIDGTSNMNMGFCQYNGMENAFRASYFRMVE</sequence>
<feature type="domain" description="DUF7867" evidence="4">
    <location>
        <begin position="170"/>
        <end position="429"/>
    </location>
</feature>
<dbReference type="RefSeq" id="WP_138661272.1">
    <property type="nucleotide sequence ID" value="NZ_VANS01000001.1"/>
</dbReference>
<reference evidence="5 6" key="1">
    <citation type="submission" date="2019-05" db="EMBL/GenBank/DDBJ databases">
        <title>Sulfitobacter sabulilitoris sp. nov., isolated from a marine sand.</title>
        <authorList>
            <person name="Yoon J.-H."/>
        </authorList>
    </citation>
    <scope>NUCLEOTIDE SEQUENCE [LARGE SCALE GENOMIC DNA]</scope>
    <source>
        <strain evidence="5 6">HSMS-29</strain>
    </source>
</reference>
<keyword evidence="6" id="KW-1185">Reference proteome</keyword>
<feature type="domain" description="DUF2134" evidence="2">
    <location>
        <begin position="70"/>
        <end position="154"/>
    </location>
</feature>
<dbReference type="InterPro" id="IPR018705">
    <property type="entry name" value="DUF2134_membrane"/>
</dbReference>
<feature type="domain" description="Putative Flp pilus-assembly TadG-like N-terminal" evidence="3">
    <location>
        <begin position="20"/>
        <end position="64"/>
    </location>
</feature>